<dbReference type="OrthoDB" id="1933275at2759"/>
<keyword evidence="1" id="KW-0175">Coiled coil</keyword>
<dbReference type="AlphaFoldDB" id="A0A5N6MRZ7"/>
<name>A0A5N6MRZ7_9ASTR</name>
<gene>
    <name evidence="2" type="ORF">E3N88_31298</name>
</gene>
<protein>
    <recommendedName>
        <fullName evidence="4">Maternal effect embryo arrest 22</fullName>
    </recommendedName>
</protein>
<proteinExistence type="predicted"/>
<dbReference type="Proteomes" id="UP000326396">
    <property type="component" value="Linkage Group LG5"/>
</dbReference>
<organism evidence="2 3">
    <name type="scientific">Mikania micrantha</name>
    <name type="common">bitter vine</name>
    <dbReference type="NCBI Taxonomy" id="192012"/>
    <lineage>
        <taxon>Eukaryota</taxon>
        <taxon>Viridiplantae</taxon>
        <taxon>Streptophyta</taxon>
        <taxon>Embryophyta</taxon>
        <taxon>Tracheophyta</taxon>
        <taxon>Spermatophyta</taxon>
        <taxon>Magnoliopsida</taxon>
        <taxon>eudicotyledons</taxon>
        <taxon>Gunneridae</taxon>
        <taxon>Pentapetalae</taxon>
        <taxon>asterids</taxon>
        <taxon>campanulids</taxon>
        <taxon>Asterales</taxon>
        <taxon>Asteraceae</taxon>
        <taxon>Asteroideae</taxon>
        <taxon>Heliantheae alliance</taxon>
        <taxon>Eupatorieae</taxon>
        <taxon>Mikania</taxon>
    </lineage>
</organism>
<feature type="coiled-coil region" evidence="1">
    <location>
        <begin position="73"/>
        <end position="195"/>
    </location>
</feature>
<dbReference type="PANTHER" id="PTHR35480">
    <property type="entry name" value="MATERNAL EFFECT EMBRYO ARREST 22"/>
    <property type="match status" value="1"/>
</dbReference>
<dbReference type="PANTHER" id="PTHR35480:SF1">
    <property type="entry name" value="MATERNAL EFFECT EMBRYO ARREST 22"/>
    <property type="match status" value="1"/>
</dbReference>
<reference evidence="2 3" key="1">
    <citation type="submission" date="2019-05" db="EMBL/GenBank/DDBJ databases">
        <title>Mikania micrantha, genome provides insights into the molecular mechanism of rapid growth.</title>
        <authorList>
            <person name="Liu B."/>
        </authorList>
    </citation>
    <scope>NUCLEOTIDE SEQUENCE [LARGE SCALE GENOMIC DNA]</scope>
    <source>
        <strain evidence="2">NLD-2019</strain>
        <tissue evidence="2">Leaf</tissue>
    </source>
</reference>
<sequence>MPRRSGLEDPIGKNNLSQIDAVAATTWSCALEIDAMAGHIDLKVESPTNPCCISWEDRYLKLQQKVKKSDDARAALKKAVGIYEQQFDKMQDERLKLKKAYEEEKLRTEHERKEKEKESAARVSLETEISSLKSEILSLSQKGGLGSGDVNEEIILLKGRVSDKEKEINCLQEEKKRAEAEKSRTEQELTHKAKEILKAEQCRADEKSRSDQELSNLKTQLLSVETEKKTLMHDLQKERARADTEKKRADELLKTVKTKQAEVEVLSAEKKNNNICLLKSEHKNLETEVGRLKELLEIERKRAECEAKKAEREKKNAHQVKEMLKAEQTRAEEQTKLVDVERKKTKEFAEQMQRYKCEADEANSKLVSEGLKFKVANKKFEAEKKKSNKEKTKAEEQQKIAETSRKHVLEEKHNAARLQQLLEECQNKYNKLKEDMENHETHMKIHENTKKQTKNKHKVIQDTFSSKELTDTMKAKSAEMKLLKKRLKLEKARVKHFNQVAELENKCKKTVEEELYRLQLEFVRFSSRIGLCDCFDICNVGKSCLEKNDNVNAKRNFMQTGSGKELAKPTKLSEYSKLNLDISAPSLPISGTCTESTSGTASKMEPLCNRKNLNSLALVSSIASFSDRQLVVGAQENLQLPISRLSSENAEVADNNVKIPFKVRNKDGNTKKRKRLINASESIEHLHTEGKTLNAKIAKNVSELRGMLGHNDNPLPIENNKEEATRALEGVNINDLGKTCYDDLENFKKMFDGDCMKLLNFDNEVEEERYRVAVERPLSPTLPNIEFESNLIDHDDSRPSGSDIPVTRIESWSIVVFSEIRDSESLSKIFHMTKTFSSHYCAFSQGDLVVKNVISTLSTDDILLPKEKVCVFFSLFLKSFSSIDLMNFNHADDGNLLSNIQIVSGKLKKVMSNAETRIKFVKVCDLEELITLIQNFLTKGEILVCSTDTSSETLSLPNSKASLQELVVGAVLLASVCEAFDCVDFLCDMSYTVSRVTSSLALTLLHVFAYVCEEKLLHHGDYHLVMTVIKSLVTYCEMEKLSIGFPSCAKCPFSTGSVSMEELVLLLLKKLSDCSIHMSGMMTDKSSIVPDDTTSDLGNVLSLLELLATKMSWGWVCKNIVSKLLKMLEACVMETPLASIFVLLGQMASTSNKISLPIQFAAVTALLGTTPLCFQEICKNCSELPPPVSYATATDCIQRWFSLLSDEHKSLSVRLLTANAS</sequence>
<comment type="caution">
    <text evidence="2">The sequence shown here is derived from an EMBL/GenBank/DDBJ whole genome shotgun (WGS) entry which is preliminary data.</text>
</comment>
<accession>A0A5N6MRZ7</accession>
<evidence type="ECO:0000256" key="1">
    <source>
        <dbReference type="SAM" id="Coils"/>
    </source>
</evidence>
<evidence type="ECO:0008006" key="4">
    <source>
        <dbReference type="Google" id="ProtNLM"/>
    </source>
</evidence>
<evidence type="ECO:0000313" key="2">
    <source>
        <dbReference type="EMBL" id="KAD3642074.1"/>
    </source>
</evidence>
<keyword evidence="3" id="KW-1185">Reference proteome</keyword>
<dbReference type="EMBL" id="SZYD01000015">
    <property type="protein sequence ID" value="KAD3642074.1"/>
    <property type="molecule type" value="Genomic_DNA"/>
</dbReference>
<feature type="coiled-coil region" evidence="1">
    <location>
        <begin position="232"/>
        <end position="506"/>
    </location>
</feature>
<evidence type="ECO:0000313" key="3">
    <source>
        <dbReference type="Proteomes" id="UP000326396"/>
    </source>
</evidence>